<keyword evidence="4 6" id="KW-1133">Transmembrane helix</keyword>
<keyword evidence="6" id="KW-0186">Copper</keyword>
<proteinExistence type="inferred from homology"/>
<comment type="similarity">
    <text evidence="2 6">Belongs to the copper transporter (Ctr) (TC 1.A.56) family. SLC31A subfamily.</text>
</comment>
<feature type="compositionally biased region" description="Polar residues" evidence="7">
    <location>
        <begin position="1"/>
        <end position="12"/>
    </location>
</feature>
<keyword evidence="3 6" id="KW-0812">Transmembrane</keyword>
<reference evidence="8" key="2">
    <citation type="submission" date="2023-05" db="EMBL/GenBank/DDBJ databases">
        <authorList>
            <consortium name="Lawrence Berkeley National Laboratory"/>
            <person name="Steindorff A."/>
            <person name="Hensen N."/>
            <person name="Bonometti L."/>
            <person name="Westerberg I."/>
            <person name="Brannstrom I.O."/>
            <person name="Guillou S."/>
            <person name="Cros-Aarteil S."/>
            <person name="Calhoun S."/>
            <person name="Haridas S."/>
            <person name="Kuo A."/>
            <person name="Mondo S."/>
            <person name="Pangilinan J."/>
            <person name="Riley R."/>
            <person name="Labutti K."/>
            <person name="Andreopoulos B."/>
            <person name="Lipzen A."/>
            <person name="Chen C."/>
            <person name="Yanf M."/>
            <person name="Daum C."/>
            <person name="Ng V."/>
            <person name="Clum A."/>
            <person name="Ohm R."/>
            <person name="Martin F."/>
            <person name="Silar P."/>
            <person name="Natvig D."/>
            <person name="Lalanne C."/>
            <person name="Gautier V."/>
            <person name="Ament-Velasquez S.L."/>
            <person name="Kruys A."/>
            <person name="Hutchinson M.I."/>
            <person name="Powell A.J."/>
            <person name="Barry K."/>
            <person name="Miller A.N."/>
            <person name="Grigoriev I.V."/>
            <person name="Debuchy R."/>
            <person name="Gladieux P."/>
            <person name="Thoren M.H."/>
            <person name="Johannesson H."/>
        </authorList>
    </citation>
    <scope>NUCLEOTIDE SEQUENCE</scope>
    <source>
        <strain evidence="8">PSN293</strain>
    </source>
</reference>
<evidence type="ECO:0000256" key="1">
    <source>
        <dbReference type="ARBA" id="ARBA00004141"/>
    </source>
</evidence>
<evidence type="ECO:0000313" key="8">
    <source>
        <dbReference type="EMBL" id="KAK4206701.1"/>
    </source>
</evidence>
<keyword evidence="6" id="KW-0187">Copper transport</keyword>
<dbReference type="GO" id="GO:0005375">
    <property type="term" value="F:copper ion transmembrane transporter activity"/>
    <property type="evidence" value="ECO:0007669"/>
    <property type="project" value="UniProtKB-UniRule"/>
</dbReference>
<dbReference type="PANTHER" id="PTHR12483">
    <property type="entry name" value="SOLUTE CARRIER FAMILY 31 COPPER TRANSPORTERS"/>
    <property type="match status" value="1"/>
</dbReference>
<accession>A0AAN6XVZ7</accession>
<evidence type="ECO:0000256" key="2">
    <source>
        <dbReference type="ARBA" id="ARBA00006921"/>
    </source>
</evidence>
<reference evidence="8" key="1">
    <citation type="journal article" date="2023" name="Mol. Phylogenet. Evol.">
        <title>Genome-scale phylogeny and comparative genomics of the fungal order Sordariales.</title>
        <authorList>
            <person name="Hensen N."/>
            <person name="Bonometti L."/>
            <person name="Westerberg I."/>
            <person name="Brannstrom I.O."/>
            <person name="Guillou S."/>
            <person name="Cros-Aarteil S."/>
            <person name="Calhoun S."/>
            <person name="Haridas S."/>
            <person name="Kuo A."/>
            <person name="Mondo S."/>
            <person name="Pangilinan J."/>
            <person name="Riley R."/>
            <person name="LaButti K."/>
            <person name="Andreopoulos B."/>
            <person name="Lipzen A."/>
            <person name="Chen C."/>
            <person name="Yan M."/>
            <person name="Daum C."/>
            <person name="Ng V."/>
            <person name="Clum A."/>
            <person name="Steindorff A."/>
            <person name="Ohm R.A."/>
            <person name="Martin F."/>
            <person name="Silar P."/>
            <person name="Natvig D.O."/>
            <person name="Lalanne C."/>
            <person name="Gautier V."/>
            <person name="Ament-Velasquez S.L."/>
            <person name="Kruys A."/>
            <person name="Hutchinson M.I."/>
            <person name="Powell A.J."/>
            <person name="Barry K."/>
            <person name="Miller A.N."/>
            <person name="Grigoriev I.V."/>
            <person name="Debuchy R."/>
            <person name="Gladieux P."/>
            <person name="Hiltunen Thoren M."/>
            <person name="Johannesson H."/>
        </authorList>
    </citation>
    <scope>NUCLEOTIDE SEQUENCE</scope>
    <source>
        <strain evidence="8">PSN293</strain>
    </source>
</reference>
<dbReference type="Pfam" id="PF04145">
    <property type="entry name" value="Ctr"/>
    <property type="match status" value="1"/>
</dbReference>
<dbReference type="GO" id="GO:0016020">
    <property type="term" value="C:membrane"/>
    <property type="evidence" value="ECO:0007669"/>
    <property type="project" value="UniProtKB-SubCell"/>
</dbReference>
<dbReference type="InterPro" id="IPR007274">
    <property type="entry name" value="Cop_transporter"/>
</dbReference>
<dbReference type="EMBL" id="MU858364">
    <property type="protein sequence ID" value="KAK4206701.1"/>
    <property type="molecule type" value="Genomic_DNA"/>
</dbReference>
<comment type="subcellular location">
    <subcellularLocation>
        <location evidence="1 6">Membrane</location>
        <topology evidence="1 6">Multi-pass membrane protein</topology>
    </subcellularLocation>
</comment>
<evidence type="ECO:0000256" key="3">
    <source>
        <dbReference type="ARBA" id="ARBA00022692"/>
    </source>
</evidence>
<name>A0AAN6XVZ7_9PEZI</name>
<keyword evidence="9" id="KW-1185">Reference proteome</keyword>
<protein>
    <recommendedName>
        <fullName evidence="6">Copper transport protein</fullName>
    </recommendedName>
</protein>
<feature type="region of interest" description="Disordered" evidence="7">
    <location>
        <begin position="1"/>
        <end position="24"/>
    </location>
</feature>
<feature type="transmembrane region" description="Helical" evidence="6">
    <location>
        <begin position="173"/>
        <end position="192"/>
    </location>
</feature>
<keyword evidence="6" id="KW-0406">Ion transport</keyword>
<evidence type="ECO:0000313" key="9">
    <source>
        <dbReference type="Proteomes" id="UP001301769"/>
    </source>
</evidence>
<comment type="caution">
    <text evidence="8">The sequence shown here is derived from an EMBL/GenBank/DDBJ whole genome shotgun (WGS) entry which is preliminary data.</text>
</comment>
<evidence type="ECO:0000256" key="6">
    <source>
        <dbReference type="RuleBase" id="RU367022"/>
    </source>
</evidence>
<dbReference type="AlphaFoldDB" id="A0AAN6XVZ7"/>
<feature type="transmembrane region" description="Helical" evidence="6">
    <location>
        <begin position="85"/>
        <end position="108"/>
    </location>
</feature>
<gene>
    <name evidence="8" type="ORF">QBC37DRAFT_393290</name>
</gene>
<evidence type="ECO:0000256" key="4">
    <source>
        <dbReference type="ARBA" id="ARBA00022989"/>
    </source>
</evidence>
<dbReference type="PANTHER" id="PTHR12483:SF73">
    <property type="entry name" value="COPPER TRANSPORT PROTEIN CTR3"/>
    <property type="match status" value="1"/>
</dbReference>
<organism evidence="8 9">
    <name type="scientific">Rhypophila decipiens</name>
    <dbReference type="NCBI Taxonomy" id="261697"/>
    <lineage>
        <taxon>Eukaryota</taxon>
        <taxon>Fungi</taxon>
        <taxon>Dikarya</taxon>
        <taxon>Ascomycota</taxon>
        <taxon>Pezizomycotina</taxon>
        <taxon>Sordariomycetes</taxon>
        <taxon>Sordariomycetidae</taxon>
        <taxon>Sordariales</taxon>
        <taxon>Naviculisporaceae</taxon>
        <taxon>Rhypophila</taxon>
    </lineage>
</organism>
<evidence type="ECO:0000256" key="7">
    <source>
        <dbReference type="SAM" id="MobiDB-lite"/>
    </source>
</evidence>
<keyword evidence="5 6" id="KW-0472">Membrane</keyword>
<feature type="transmembrane region" description="Helical" evidence="6">
    <location>
        <begin position="147"/>
        <end position="167"/>
    </location>
</feature>
<dbReference type="Proteomes" id="UP001301769">
    <property type="component" value="Unassembled WGS sequence"/>
</dbReference>
<keyword evidence="6" id="KW-0813">Transport</keyword>
<sequence>MASPTLQSNIVLPSNPPPSFQTGTSPYLTIDRRYFDYLVRKAYEPKVIIESDSDILECNTMGNLLNFNVTDTCFLHEDWYIETEWMFALTCLAVAFLVFTLEALRMALRSYGERLVRKGGDEFSSETRTVGAVASGRQRAPSAMHQLVRALIYLAIVINAYVLILFAVSFNGYILLSIFLASYFAFFFFTPLHTTTRSAVTP</sequence>
<evidence type="ECO:0000256" key="5">
    <source>
        <dbReference type="ARBA" id="ARBA00023136"/>
    </source>
</evidence>